<organism evidence="1">
    <name type="scientific">Anguilla anguilla</name>
    <name type="common">European freshwater eel</name>
    <name type="synonym">Muraena anguilla</name>
    <dbReference type="NCBI Taxonomy" id="7936"/>
    <lineage>
        <taxon>Eukaryota</taxon>
        <taxon>Metazoa</taxon>
        <taxon>Chordata</taxon>
        <taxon>Craniata</taxon>
        <taxon>Vertebrata</taxon>
        <taxon>Euteleostomi</taxon>
        <taxon>Actinopterygii</taxon>
        <taxon>Neopterygii</taxon>
        <taxon>Teleostei</taxon>
        <taxon>Anguilliformes</taxon>
        <taxon>Anguillidae</taxon>
        <taxon>Anguilla</taxon>
    </lineage>
</organism>
<reference evidence="1" key="2">
    <citation type="journal article" date="2015" name="Fish Shellfish Immunol.">
        <title>Early steps in the European eel (Anguilla anguilla)-Vibrio vulnificus interaction in the gills: Role of the RtxA13 toxin.</title>
        <authorList>
            <person name="Callol A."/>
            <person name="Pajuelo D."/>
            <person name="Ebbesson L."/>
            <person name="Teles M."/>
            <person name="MacKenzie S."/>
            <person name="Amaro C."/>
        </authorList>
    </citation>
    <scope>NUCLEOTIDE SEQUENCE</scope>
</reference>
<accession>A0A0E9RQH5</accession>
<dbReference type="AlphaFoldDB" id="A0A0E9RQH5"/>
<evidence type="ECO:0000313" key="1">
    <source>
        <dbReference type="EMBL" id="JAH31349.1"/>
    </source>
</evidence>
<protein>
    <submittedName>
        <fullName evidence="1">Uncharacterized protein</fullName>
    </submittedName>
</protein>
<name>A0A0E9RQH5_ANGAN</name>
<sequence>MQHHFVSSSQINNVQLNRVKISDFCGNRVISCTLTSAGNPSERGYYS</sequence>
<proteinExistence type="predicted"/>
<reference evidence="1" key="1">
    <citation type="submission" date="2014-11" db="EMBL/GenBank/DDBJ databases">
        <authorList>
            <person name="Amaro Gonzalez C."/>
        </authorList>
    </citation>
    <scope>NUCLEOTIDE SEQUENCE</scope>
</reference>
<dbReference type="EMBL" id="GBXM01077228">
    <property type="protein sequence ID" value="JAH31349.1"/>
    <property type="molecule type" value="Transcribed_RNA"/>
</dbReference>